<dbReference type="EMBL" id="CP073347">
    <property type="protein sequence ID" value="UTW13588.1"/>
    <property type="molecule type" value="Genomic_DNA"/>
</dbReference>
<protein>
    <recommendedName>
        <fullName evidence="3">DUF2314 domain-containing protein</fullName>
    </recommendedName>
</protein>
<evidence type="ECO:0000313" key="2">
    <source>
        <dbReference type="Proteomes" id="UP001058461"/>
    </source>
</evidence>
<evidence type="ECO:0008006" key="3">
    <source>
        <dbReference type="Google" id="ProtNLM"/>
    </source>
</evidence>
<evidence type="ECO:0000313" key="1">
    <source>
        <dbReference type="EMBL" id="UTW13588.1"/>
    </source>
</evidence>
<sequence length="164" mass="17322">MTATPPQTPLQTTPGTRTLLMLLLAACLLASALLLPRLLASSQPPDLITEPGCDLSAGPCSSRAAEQSMTLALSSGPAQAGSTVQFSLQLKAVPAQAVWLQLEGRDMYMGINRIPLEKSADSPGLWHGTTELAICTTELMQWQVRVEATAAATPITALFEFSSQ</sequence>
<keyword evidence="2" id="KW-1185">Reference proteome</keyword>
<organism evidence="1 2">
    <name type="scientific">Marinobacterium rhizophilum</name>
    <dbReference type="NCBI Taxonomy" id="420402"/>
    <lineage>
        <taxon>Bacteria</taxon>
        <taxon>Pseudomonadati</taxon>
        <taxon>Pseudomonadota</taxon>
        <taxon>Gammaproteobacteria</taxon>
        <taxon>Oceanospirillales</taxon>
        <taxon>Oceanospirillaceae</taxon>
        <taxon>Marinobacterium</taxon>
    </lineage>
</organism>
<dbReference type="Proteomes" id="UP001058461">
    <property type="component" value="Chromosome"/>
</dbReference>
<proteinExistence type="predicted"/>
<accession>A0ABY5HMH0</accession>
<name>A0ABY5HMH0_9GAMM</name>
<reference evidence="1" key="1">
    <citation type="submission" date="2021-04" db="EMBL/GenBank/DDBJ databases">
        <title>Oceanospirillales bacteria with DddD are important DMSP degraders in coastal seawater.</title>
        <authorList>
            <person name="Liu J."/>
        </authorList>
    </citation>
    <scope>NUCLEOTIDE SEQUENCE</scope>
    <source>
        <strain evidence="1">D13-1</strain>
    </source>
</reference>
<gene>
    <name evidence="1" type="ORF">KDW95_08100</name>
</gene>
<dbReference type="RefSeq" id="WP_255855779.1">
    <property type="nucleotide sequence ID" value="NZ_CP073347.1"/>
</dbReference>